<accession>A0A975MQN7</accession>
<keyword evidence="3" id="KW-1185">Reference proteome</keyword>
<feature type="transmembrane region" description="Helical" evidence="1">
    <location>
        <begin position="12"/>
        <end position="31"/>
    </location>
</feature>
<name>A0A975MQN7_9GAMM</name>
<gene>
    <name evidence="2" type="ORF">KEF85_04320</name>
</gene>
<sequence length="63" mass="7025">MNPHPQHPETDYILRYVVVAAILAIGALLAVKLNENEKFAPIKAQLQEESKLMNIRVLNETGA</sequence>
<evidence type="ECO:0000313" key="2">
    <source>
        <dbReference type="EMBL" id="QWF71709.1"/>
    </source>
</evidence>
<keyword evidence="1" id="KW-0472">Membrane</keyword>
<dbReference type="RefSeq" id="WP_215583491.1">
    <property type="nucleotide sequence ID" value="NZ_CP073754.1"/>
</dbReference>
<evidence type="ECO:0000256" key="1">
    <source>
        <dbReference type="SAM" id="Phobius"/>
    </source>
</evidence>
<dbReference type="EMBL" id="CP073754">
    <property type="protein sequence ID" value="QWF71709.1"/>
    <property type="molecule type" value="Genomic_DNA"/>
</dbReference>
<dbReference type="AlphaFoldDB" id="A0A975MQN7"/>
<evidence type="ECO:0000313" key="3">
    <source>
        <dbReference type="Proteomes" id="UP000676649"/>
    </source>
</evidence>
<dbReference type="Proteomes" id="UP000676649">
    <property type="component" value="Chromosome"/>
</dbReference>
<keyword evidence="1" id="KW-1133">Transmembrane helix</keyword>
<keyword evidence="1" id="KW-0812">Transmembrane</keyword>
<protein>
    <submittedName>
        <fullName evidence="2">Uncharacterized protein</fullName>
    </submittedName>
</protein>
<proteinExistence type="predicted"/>
<organism evidence="2 3">
    <name type="scientific">Methylomonas paludis</name>
    <dbReference type="NCBI Taxonomy" id="1173101"/>
    <lineage>
        <taxon>Bacteria</taxon>
        <taxon>Pseudomonadati</taxon>
        <taxon>Pseudomonadota</taxon>
        <taxon>Gammaproteobacteria</taxon>
        <taxon>Methylococcales</taxon>
        <taxon>Methylococcaceae</taxon>
        <taxon>Methylomonas</taxon>
    </lineage>
</organism>
<reference evidence="2" key="1">
    <citation type="submission" date="2021-04" db="EMBL/GenBank/DDBJ databases">
        <title>Draft genome sequence data of methanotrophic Methylovulum sp. strain S1L and Methylomonas sp. strain S2AM isolated from boreal lake water columns.</title>
        <authorList>
            <person name="Rissanen A.J."/>
            <person name="Mangayil R."/>
            <person name="Svenning M.M."/>
            <person name="Khanongnuch R."/>
        </authorList>
    </citation>
    <scope>NUCLEOTIDE SEQUENCE</scope>
    <source>
        <strain evidence="2">S2AM</strain>
    </source>
</reference>
<dbReference type="KEGG" id="mpad:KEF85_04320"/>